<dbReference type="PANTHER" id="PTHR35121">
    <property type="entry name" value="HOMEODOMAIN PROTEIN 8, PUTATIVE-RELATED"/>
    <property type="match status" value="1"/>
</dbReference>
<dbReference type="PANTHER" id="PTHR35121:SF4">
    <property type="entry name" value="SWIM-TYPE DOMAIN-CONTAINING PROTEIN"/>
    <property type="match status" value="1"/>
</dbReference>
<evidence type="ECO:0000313" key="1">
    <source>
        <dbReference type="EMBL" id="RDX90146.1"/>
    </source>
</evidence>
<comment type="caution">
    <text evidence="1">The sequence shown here is derived from an EMBL/GenBank/DDBJ whole genome shotgun (WGS) entry which is preliminary data.</text>
</comment>
<name>A0A371GHY3_MUCPR</name>
<reference evidence="1" key="1">
    <citation type="submission" date="2018-05" db="EMBL/GenBank/DDBJ databases">
        <title>Draft genome of Mucuna pruriens seed.</title>
        <authorList>
            <person name="Nnadi N.E."/>
            <person name="Vos R."/>
            <person name="Hasami M.H."/>
            <person name="Devisetty U.K."/>
            <person name="Aguiy J.C."/>
        </authorList>
    </citation>
    <scope>NUCLEOTIDE SEQUENCE [LARGE SCALE GENOMIC DNA]</scope>
    <source>
        <strain evidence="1">JCA_2017</strain>
    </source>
</reference>
<organism evidence="1 2">
    <name type="scientific">Mucuna pruriens</name>
    <name type="common">Velvet bean</name>
    <name type="synonym">Dolichos pruriens</name>
    <dbReference type="NCBI Taxonomy" id="157652"/>
    <lineage>
        <taxon>Eukaryota</taxon>
        <taxon>Viridiplantae</taxon>
        <taxon>Streptophyta</taxon>
        <taxon>Embryophyta</taxon>
        <taxon>Tracheophyta</taxon>
        <taxon>Spermatophyta</taxon>
        <taxon>Magnoliopsida</taxon>
        <taxon>eudicotyledons</taxon>
        <taxon>Gunneridae</taxon>
        <taxon>Pentapetalae</taxon>
        <taxon>rosids</taxon>
        <taxon>fabids</taxon>
        <taxon>Fabales</taxon>
        <taxon>Fabaceae</taxon>
        <taxon>Papilionoideae</taxon>
        <taxon>50 kb inversion clade</taxon>
        <taxon>NPAAA clade</taxon>
        <taxon>indigoferoid/millettioid clade</taxon>
        <taxon>Phaseoleae</taxon>
        <taxon>Mucuna</taxon>
    </lineage>
</organism>
<protein>
    <submittedName>
        <fullName evidence="1">Uncharacterized protein</fullName>
    </submittedName>
</protein>
<sequence length="79" mass="8893">MAASPTDSNLHTYLTRMASGACQMMLRCVFEGSISLHDMEIERRPYHKNCGCELHNLNVICYLTLSVTITTHNLKVHVA</sequence>
<evidence type="ECO:0000313" key="2">
    <source>
        <dbReference type="Proteomes" id="UP000257109"/>
    </source>
</evidence>
<dbReference type="OrthoDB" id="1696465at2759"/>
<gene>
    <name evidence="1" type="ORF">CR513_28026</name>
</gene>
<dbReference type="AlphaFoldDB" id="A0A371GHY3"/>
<accession>A0A371GHY3</accession>
<dbReference type="EMBL" id="QJKJ01005478">
    <property type="protein sequence ID" value="RDX90146.1"/>
    <property type="molecule type" value="Genomic_DNA"/>
</dbReference>
<proteinExistence type="predicted"/>
<keyword evidence="2" id="KW-1185">Reference proteome</keyword>
<dbReference type="Proteomes" id="UP000257109">
    <property type="component" value="Unassembled WGS sequence"/>
</dbReference>
<feature type="non-terminal residue" evidence="1">
    <location>
        <position position="1"/>
    </location>
</feature>